<evidence type="ECO:0000313" key="1">
    <source>
        <dbReference type="EMBL" id="KIO73797.1"/>
    </source>
</evidence>
<dbReference type="EMBL" id="JXLU01000021">
    <property type="protein sequence ID" value="KIO73797.1"/>
    <property type="molecule type" value="Genomic_DNA"/>
</dbReference>
<proteinExistence type="predicted"/>
<protein>
    <submittedName>
        <fullName evidence="1">Uncharacterized protein</fullName>
    </submittedName>
</protein>
<name>A0ABD4AAY8_9BACI</name>
<dbReference type="AlphaFoldDB" id="A0ABD4AAY8"/>
<gene>
    <name evidence="1" type="ORF">B4167_1859</name>
</gene>
<comment type="caution">
    <text evidence="1">The sequence shown here is derived from an EMBL/GenBank/DDBJ whole genome shotgun (WGS) entry which is preliminary data.</text>
</comment>
<reference evidence="1 2" key="1">
    <citation type="submission" date="2015-01" db="EMBL/GenBank/DDBJ databases">
        <title>Draft Genome Sequences of Four Bacillus thermoamylovorans Strains, Isolated From Food Products.</title>
        <authorList>
            <person name="Krawcyk A.O."/>
            <person name="Berendsen E.M."/>
            <person name="Eijlander R.T."/>
            <person name="de Jong A."/>
            <person name="Wells-Bennik M."/>
            <person name="Kuipers O.P."/>
        </authorList>
    </citation>
    <scope>NUCLEOTIDE SEQUENCE [LARGE SCALE GENOMIC DNA]</scope>
    <source>
        <strain evidence="1 2">B4167</strain>
    </source>
</reference>
<dbReference type="Proteomes" id="UP000032076">
    <property type="component" value="Unassembled WGS sequence"/>
</dbReference>
<organism evidence="1 2">
    <name type="scientific">Caldibacillus thermoamylovorans</name>
    <dbReference type="NCBI Taxonomy" id="35841"/>
    <lineage>
        <taxon>Bacteria</taxon>
        <taxon>Bacillati</taxon>
        <taxon>Bacillota</taxon>
        <taxon>Bacilli</taxon>
        <taxon>Bacillales</taxon>
        <taxon>Bacillaceae</taxon>
        <taxon>Caldibacillus</taxon>
    </lineage>
</organism>
<sequence>MAFSQTDKEQMKMEDLEKQLVLGEGNLPQEITQDNTKIFAKNGINDVFAIQMVEGVINEPLKGTVLTDEVCEPDIYGYYHCWNNIELSNGEIIRGLTIHDMNGGVPCLSPDSEVVVTPYKDGYFLLKR</sequence>
<accession>A0ABD4AAY8</accession>
<evidence type="ECO:0000313" key="2">
    <source>
        <dbReference type="Proteomes" id="UP000032076"/>
    </source>
</evidence>